<evidence type="ECO:0000313" key="4">
    <source>
        <dbReference type="EMBL" id="GAB1317127.1"/>
    </source>
</evidence>
<accession>A0ABQ0GHB3</accession>
<keyword evidence="2" id="KW-1133">Transmembrane helix</keyword>
<feature type="transmembrane region" description="Helical" evidence="2">
    <location>
        <begin position="294"/>
        <end position="312"/>
    </location>
</feature>
<comment type="caution">
    <text evidence="4">The sequence shown here is derived from an EMBL/GenBank/DDBJ whole genome shotgun (WGS) entry which is preliminary data.</text>
</comment>
<dbReference type="GeneID" id="98178080"/>
<evidence type="ECO:0000313" key="5">
    <source>
        <dbReference type="Proteomes" id="UP001628179"/>
    </source>
</evidence>
<keyword evidence="2" id="KW-0472">Membrane</keyword>
<reference evidence="4 5" key="1">
    <citation type="submission" date="2024-09" db="EMBL/GenBank/DDBJ databases">
        <title>Itraconazole resistance in Madurella fahalii resulting from another homologue of gene encoding cytochrome P450 14-alpha sterol demethylase (CYP51).</title>
        <authorList>
            <person name="Yoshioka I."/>
            <person name="Fahal A.H."/>
            <person name="Kaneko S."/>
            <person name="Yaguchi T."/>
        </authorList>
    </citation>
    <scope>NUCLEOTIDE SEQUENCE [LARGE SCALE GENOMIC DNA]</scope>
    <source>
        <strain evidence="4 5">IFM 68171</strain>
    </source>
</reference>
<dbReference type="EMBL" id="BAAFSV010000004">
    <property type="protein sequence ID" value="GAB1317127.1"/>
    <property type="molecule type" value="Genomic_DNA"/>
</dbReference>
<feature type="chain" id="PRO_5045164152" evidence="3">
    <location>
        <begin position="28"/>
        <end position="526"/>
    </location>
</feature>
<keyword evidence="2" id="KW-0812">Transmembrane</keyword>
<name>A0ABQ0GHB3_9PEZI</name>
<evidence type="ECO:0000256" key="3">
    <source>
        <dbReference type="SAM" id="SignalP"/>
    </source>
</evidence>
<feature type="signal peptide" evidence="3">
    <location>
        <begin position="1"/>
        <end position="27"/>
    </location>
</feature>
<gene>
    <name evidence="4" type="ORF">MFIFM68171_07337</name>
</gene>
<organism evidence="4 5">
    <name type="scientific">Madurella fahalii</name>
    <dbReference type="NCBI Taxonomy" id="1157608"/>
    <lineage>
        <taxon>Eukaryota</taxon>
        <taxon>Fungi</taxon>
        <taxon>Dikarya</taxon>
        <taxon>Ascomycota</taxon>
        <taxon>Pezizomycotina</taxon>
        <taxon>Sordariomycetes</taxon>
        <taxon>Sordariomycetidae</taxon>
        <taxon>Sordariales</taxon>
        <taxon>Sordariales incertae sedis</taxon>
        <taxon>Madurella</taxon>
    </lineage>
</organism>
<dbReference type="RefSeq" id="XP_070918858.1">
    <property type="nucleotide sequence ID" value="XM_071062757.1"/>
</dbReference>
<keyword evidence="5" id="KW-1185">Reference proteome</keyword>
<feature type="compositionally biased region" description="Pro residues" evidence="1">
    <location>
        <begin position="504"/>
        <end position="520"/>
    </location>
</feature>
<evidence type="ECO:0000256" key="1">
    <source>
        <dbReference type="SAM" id="MobiDB-lite"/>
    </source>
</evidence>
<keyword evidence="3" id="KW-0732">Signal</keyword>
<feature type="region of interest" description="Disordered" evidence="1">
    <location>
        <begin position="463"/>
        <end position="526"/>
    </location>
</feature>
<proteinExistence type="predicted"/>
<feature type="transmembrane region" description="Helical" evidence="2">
    <location>
        <begin position="259"/>
        <end position="282"/>
    </location>
</feature>
<protein>
    <submittedName>
        <fullName evidence="4">Mid2 domain-containing protein</fullName>
    </submittedName>
</protein>
<sequence length="526" mass="56161">MSMTIKPAMGRLAILLALLAHLQPALATIWSVTSYFVISESSEKLRSTCTESCRMFTYTSTLTVAPTATPTASPISSRTSVDTYDDVEVVSLYLPGGSVPESDILTTDDYSPGTFSDFAMSTTWTAPASCTSSFTITTHVSVDVPYDVTPFLKPTSTSTSLYTYTAPASTVTWLTMFLDPTDVPSAAVDPDDNFDYSYYVRNCRNPAALATGGDFGGSGDGGGGGGDFTSGDDFNFSGGDEDWESGWNVCSALTGCVGLAVWIIVVATLLPTIFLLGFLESYLWFRRLMLGKSALRLGTVCWCALSLWFILLTRKQAARSPQDQALLKQYWATLGFGTRVKLWFKWGFAWKYPVELLGNPDGNNPAIMAATMQPPPPPGGDGAQSMYLPVAGKGGDDGSEKTQVSHVQQQPGFAPYPPGAYGQPVPAPGQPYPPPPPGYMMPMQPPQAAYMGQQPGQPMYGMPATPPPGFNGQQPQMYPGYVPSPSPVHTTTTDVGTAPSTMQPTPPPGPGGFAQPPPGPYQQQQH</sequence>
<evidence type="ECO:0000256" key="2">
    <source>
        <dbReference type="SAM" id="Phobius"/>
    </source>
</evidence>
<dbReference type="Proteomes" id="UP001628179">
    <property type="component" value="Unassembled WGS sequence"/>
</dbReference>